<evidence type="ECO:0000313" key="2">
    <source>
        <dbReference type="EMBL" id="GGC42175.1"/>
    </source>
</evidence>
<accession>A0ABQ1MKJ4</accession>
<protein>
    <recommendedName>
        <fullName evidence="1">Putative auto-transporter adhesin head GIN domain-containing protein</fullName>
    </recommendedName>
</protein>
<dbReference type="Proteomes" id="UP000597338">
    <property type="component" value="Unassembled WGS sequence"/>
</dbReference>
<dbReference type="RefSeq" id="WP_188753045.1">
    <property type="nucleotide sequence ID" value="NZ_BMIK01000018.1"/>
</dbReference>
<dbReference type="Pfam" id="PF10988">
    <property type="entry name" value="DUF2807"/>
    <property type="match status" value="1"/>
</dbReference>
<feature type="domain" description="Putative auto-transporter adhesin head GIN" evidence="1">
    <location>
        <begin position="7"/>
        <end position="190"/>
    </location>
</feature>
<name>A0ABQ1MKJ4_9SPHI</name>
<evidence type="ECO:0000313" key="3">
    <source>
        <dbReference type="Proteomes" id="UP000597338"/>
    </source>
</evidence>
<comment type="caution">
    <text evidence="2">The sequence shown here is derived from an EMBL/GenBank/DDBJ whole genome shotgun (WGS) entry which is preliminary data.</text>
</comment>
<proteinExistence type="predicted"/>
<dbReference type="InterPro" id="IPR021255">
    <property type="entry name" value="DUF2807"/>
</dbReference>
<dbReference type="EMBL" id="BMIK01000018">
    <property type="protein sequence ID" value="GGC42175.1"/>
    <property type="molecule type" value="Genomic_DNA"/>
</dbReference>
<keyword evidence="3" id="KW-1185">Reference proteome</keyword>
<evidence type="ECO:0000259" key="1">
    <source>
        <dbReference type="Pfam" id="PF10988"/>
    </source>
</evidence>
<organism evidence="2 3">
    <name type="scientific">Parapedobacter defluvii</name>
    <dbReference type="NCBI Taxonomy" id="2045106"/>
    <lineage>
        <taxon>Bacteria</taxon>
        <taxon>Pseudomonadati</taxon>
        <taxon>Bacteroidota</taxon>
        <taxon>Sphingobacteriia</taxon>
        <taxon>Sphingobacteriales</taxon>
        <taxon>Sphingobacteriaceae</taxon>
        <taxon>Parapedobacter</taxon>
    </lineage>
</organism>
<gene>
    <name evidence="2" type="ORF">GCM10011386_37920</name>
</gene>
<reference evidence="3" key="1">
    <citation type="journal article" date="2019" name="Int. J. Syst. Evol. Microbiol.">
        <title>The Global Catalogue of Microorganisms (GCM) 10K type strain sequencing project: providing services to taxonomists for standard genome sequencing and annotation.</title>
        <authorList>
            <consortium name="The Broad Institute Genomics Platform"/>
            <consortium name="The Broad Institute Genome Sequencing Center for Infectious Disease"/>
            <person name="Wu L."/>
            <person name="Ma J."/>
        </authorList>
    </citation>
    <scope>NUCLEOTIDE SEQUENCE [LARGE SCALE GENOMIC DNA]</scope>
    <source>
        <strain evidence="3">CGMCC 1.15342</strain>
    </source>
</reference>
<sequence length="218" mass="24286">MNNLTSFRAIRILTRCEVSLLQGTSCAIYVDEPDDIAEWIDYHVDNGELIIQTKPMHYGFLLLNDSYPKIRVTCTDLNGIHVIDKAYVTTKNEFQVEKLSAIVENGQIVLNINAIATDITVIKGGSAKIRGNSLVSRIMVHQHGIYVGSELNASEVHVHLHGNSQATVWAEEELEANLFSKSKLRYKGNPGMRLLHIDEGCSIKPLINQVSNESSINQ</sequence>
<dbReference type="Gene3D" id="2.160.20.120">
    <property type="match status" value="1"/>
</dbReference>